<dbReference type="AlphaFoldDB" id="A0A7C4XG81"/>
<protein>
    <submittedName>
        <fullName evidence="1">Uncharacterized protein</fullName>
    </submittedName>
</protein>
<evidence type="ECO:0000313" key="1">
    <source>
        <dbReference type="EMBL" id="HGV98615.1"/>
    </source>
</evidence>
<sequence length="67" mass="8007">MNGYEVEWYSGKDAKTYPKRIKVEGVWRDVFKFEKEIREDFSTRKRVIIFNCDIGDNEIVRVKITGC</sequence>
<dbReference type="EMBL" id="DTGZ01000192">
    <property type="protein sequence ID" value="HGV98615.1"/>
    <property type="molecule type" value="Genomic_DNA"/>
</dbReference>
<reference evidence="1" key="1">
    <citation type="journal article" date="2020" name="mSystems">
        <title>Genome- and Community-Level Interaction Insights into Carbon Utilization and Element Cycling Functions of Hydrothermarchaeota in Hydrothermal Sediment.</title>
        <authorList>
            <person name="Zhou Z."/>
            <person name="Liu Y."/>
            <person name="Xu W."/>
            <person name="Pan J."/>
            <person name="Luo Z.H."/>
            <person name="Li M."/>
        </authorList>
    </citation>
    <scope>NUCLEOTIDE SEQUENCE [LARGE SCALE GENOMIC DNA]</scope>
    <source>
        <strain evidence="1">SpSt-774</strain>
    </source>
</reference>
<gene>
    <name evidence="1" type="ORF">ENV60_10045</name>
</gene>
<accession>A0A7C4XG81</accession>
<proteinExistence type="predicted"/>
<organism evidence="1">
    <name type="scientific">candidate division WOR-3 bacterium</name>
    <dbReference type="NCBI Taxonomy" id="2052148"/>
    <lineage>
        <taxon>Bacteria</taxon>
        <taxon>Bacteria division WOR-3</taxon>
    </lineage>
</organism>
<name>A0A7C4XG81_UNCW3</name>
<comment type="caution">
    <text evidence="1">The sequence shown here is derived from an EMBL/GenBank/DDBJ whole genome shotgun (WGS) entry which is preliminary data.</text>
</comment>